<evidence type="ECO:0000259" key="15">
    <source>
        <dbReference type="PROSITE" id="PS50089"/>
    </source>
</evidence>
<dbReference type="Gene3D" id="3.30.40.10">
    <property type="entry name" value="Zinc/RING finger domain, C3HC4 (zinc finger)"/>
    <property type="match status" value="1"/>
</dbReference>
<evidence type="ECO:0000256" key="10">
    <source>
        <dbReference type="ARBA" id="ARBA00023015"/>
    </source>
</evidence>
<dbReference type="GO" id="GO:0003682">
    <property type="term" value="F:chromatin binding"/>
    <property type="evidence" value="ECO:0007669"/>
    <property type="project" value="TreeGrafter"/>
</dbReference>
<dbReference type="InterPro" id="IPR013083">
    <property type="entry name" value="Znf_RING/FYVE/PHD"/>
</dbReference>
<keyword evidence="9" id="KW-0862">Zinc</keyword>
<dbReference type="GO" id="GO:0008270">
    <property type="term" value="F:zinc ion binding"/>
    <property type="evidence" value="ECO:0007669"/>
    <property type="project" value="UniProtKB-KW"/>
</dbReference>
<keyword evidence="5" id="KW-0808">Transferase</keyword>
<keyword evidence="6" id="KW-0479">Metal-binding</keyword>
<dbReference type="PROSITE" id="PS50089">
    <property type="entry name" value="ZF_RING_2"/>
    <property type="match status" value="1"/>
</dbReference>
<feature type="domain" description="RING-type" evidence="15">
    <location>
        <begin position="47"/>
        <end position="86"/>
    </location>
</feature>
<feature type="compositionally biased region" description="Polar residues" evidence="14">
    <location>
        <begin position="160"/>
        <end position="179"/>
    </location>
</feature>
<evidence type="ECO:0000256" key="12">
    <source>
        <dbReference type="ARBA" id="ARBA00023242"/>
    </source>
</evidence>
<dbReference type="EC" id="2.3.2.27" evidence="4"/>
<dbReference type="InterPro" id="IPR001841">
    <property type="entry name" value="Znf_RING"/>
</dbReference>
<keyword evidence="11" id="KW-0804">Transcription</keyword>
<dbReference type="SMART" id="SM00184">
    <property type="entry name" value="RING"/>
    <property type="match status" value="1"/>
</dbReference>
<evidence type="ECO:0000256" key="9">
    <source>
        <dbReference type="ARBA" id="ARBA00022833"/>
    </source>
</evidence>
<dbReference type="PROSITE" id="PS00518">
    <property type="entry name" value="ZF_RING_1"/>
    <property type="match status" value="1"/>
</dbReference>
<keyword evidence="10" id="KW-0805">Transcription regulation</keyword>
<comment type="pathway">
    <text evidence="3">Protein modification; protein ubiquitination.</text>
</comment>
<proteinExistence type="predicted"/>
<evidence type="ECO:0000256" key="8">
    <source>
        <dbReference type="ARBA" id="ARBA00022786"/>
    </source>
</evidence>
<dbReference type="GO" id="GO:0016567">
    <property type="term" value="P:protein ubiquitination"/>
    <property type="evidence" value="ECO:0007669"/>
    <property type="project" value="UniProtKB-UniPathway"/>
</dbReference>
<dbReference type="GO" id="GO:0000151">
    <property type="term" value="C:ubiquitin ligase complex"/>
    <property type="evidence" value="ECO:0007669"/>
    <property type="project" value="InterPro"/>
</dbReference>
<keyword evidence="8" id="KW-0833">Ubl conjugation pathway</keyword>
<comment type="catalytic activity">
    <reaction evidence="1">
        <text>S-ubiquitinyl-[E2 ubiquitin-conjugating enzyme]-L-cysteine + [acceptor protein]-L-lysine = [E2 ubiquitin-conjugating enzyme]-L-cysteine + N(6)-ubiquitinyl-[acceptor protein]-L-lysine.</text>
        <dbReference type="EC" id="2.3.2.27"/>
    </reaction>
</comment>
<comment type="subcellular location">
    <subcellularLocation>
        <location evidence="2">Nucleus</location>
    </subcellularLocation>
</comment>
<dbReference type="Pfam" id="PF16207">
    <property type="entry name" value="RAWUL"/>
    <property type="match status" value="1"/>
</dbReference>
<evidence type="ECO:0000256" key="1">
    <source>
        <dbReference type="ARBA" id="ARBA00000900"/>
    </source>
</evidence>
<feature type="region of interest" description="Disordered" evidence="14">
    <location>
        <begin position="147"/>
        <end position="182"/>
    </location>
</feature>
<organism evidence="16">
    <name type="scientific">Schizaphis graminum</name>
    <name type="common">Green bug aphid</name>
    <dbReference type="NCBI Taxonomy" id="13262"/>
    <lineage>
        <taxon>Eukaryota</taxon>
        <taxon>Metazoa</taxon>
        <taxon>Ecdysozoa</taxon>
        <taxon>Arthropoda</taxon>
        <taxon>Hexapoda</taxon>
        <taxon>Insecta</taxon>
        <taxon>Pterygota</taxon>
        <taxon>Neoptera</taxon>
        <taxon>Paraneoptera</taxon>
        <taxon>Hemiptera</taxon>
        <taxon>Sternorrhyncha</taxon>
        <taxon>Aphidomorpha</taxon>
        <taxon>Aphidoidea</taxon>
        <taxon>Aphididae</taxon>
        <taxon>Aphidini</taxon>
        <taxon>Schizaphis</taxon>
    </lineage>
</organism>
<dbReference type="InterPro" id="IPR017907">
    <property type="entry name" value="Znf_RING_CS"/>
</dbReference>
<dbReference type="GO" id="GO:0031519">
    <property type="term" value="C:PcG protein complex"/>
    <property type="evidence" value="ECO:0007669"/>
    <property type="project" value="TreeGrafter"/>
</dbReference>
<evidence type="ECO:0000256" key="7">
    <source>
        <dbReference type="ARBA" id="ARBA00022771"/>
    </source>
</evidence>
<dbReference type="UniPathway" id="UPA00143"/>
<evidence type="ECO:0000256" key="14">
    <source>
        <dbReference type="SAM" id="MobiDB-lite"/>
    </source>
</evidence>
<dbReference type="EMBL" id="GGMR01003960">
    <property type="protein sequence ID" value="MBY16579.1"/>
    <property type="molecule type" value="Transcribed_RNA"/>
</dbReference>
<gene>
    <name evidence="16" type="primary">Rnf2</name>
    <name evidence="16" type="ORF">g.12155</name>
</gene>
<dbReference type="GO" id="GO:0061630">
    <property type="term" value="F:ubiquitin protein ligase activity"/>
    <property type="evidence" value="ECO:0007669"/>
    <property type="project" value="UniProtKB-EC"/>
</dbReference>
<reference evidence="16" key="1">
    <citation type="submission" date="2018-04" db="EMBL/GenBank/DDBJ databases">
        <title>Transcriptome of Schizaphis graminum biotype I.</title>
        <authorList>
            <person name="Scully E.D."/>
            <person name="Geib S.M."/>
            <person name="Palmer N.A."/>
            <person name="Koch K."/>
            <person name="Bradshaw J."/>
            <person name="Heng-Moss T."/>
            <person name="Sarath G."/>
        </authorList>
    </citation>
    <scope>NUCLEOTIDE SEQUENCE</scope>
</reference>
<evidence type="ECO:0000256" key="11">
    <source>
        <dbReference type="ARBA" id="ARBA00023163"/>
    </source>
</evidence>
<keyword evidence="7 13" id="KW-0863">Zinc-finger</keyword>
<evidence type="ECO:0000256" key="2">
    <source>
        <dbReference type="ARBA" id="ARBA00004123"/>
    </source>
</evidence>
<protein>
    <recommendedName>
        <fullName evidence="4">RING-type E3 ubiquitin transferase</fullName>
        <ecNumber evidence="4">2.3.2.27</ecNumber>
    </recommendedName>
</protein>
<evidence type="ECO:0000313" key="16">
    <source>
        <dbReference type="EMBL" id="MBY16579.1"/>
    </source>
</evidence>
<dbReference type="InterPro" id="IPR043540">
    <property type="entry name" value="RING1/RING2"/>
</dbReference>
<sequence>MASTNSSKLGREWDLTSYELQRTPHEVITDNTEIAVPRRSLEKEFMCPICLDLLTKTVSTKCLHRFCNECIVTALRSGNKECPTCRKKIKSKRCLRANPEFDLLISKIYPNREEYNAHQSNYIEKIKQNHSQDNLIKSITEGLKVQKQKREYQTKKKRSLQQTESNSSNALTPSTSSQVDDVKLEESIVETNEIKKKMKRPSPSSTEVIPNIIENDGVFKSVSLNDLELVLKPHPKKMSNNNQLEKDLKKADLRYLKIPPSATVEHLSSYLTMRIRLDHDNEIENNQIKVLIYVSLTADLYRILNGKRTLQYVRDKFWNAKKEEPMEIFYSY</sequence>
<dbReference type="PANTHER" id="PTHR46076:SF3">
    <property type="entry name" value="E3 UBIQUITIN-PROTEIN LIGASE RING1"/>
    <property type="match status" value="1"/>
</dbReference>
<evidence type="ECO:0000256" key="5">
    <source>
        <dbReference type="ARBA" id="ARBA00022679"/>
    </source>
</evidence>
<keyword evidence="12" id="KW-0539">Nucleus</keyword>
<evidence type="ECO:0000256" key="4">
    <source>
        <dbReference type="ARBA" id="ARBA00012483"/>
    </source>
</evidence>
<dbReference type="InterPro" id="IPR032443">
    <property type="entry name" value="RAWUL"/>
</dbReference>
<dbReference type="Pfam" id="PF13923">
    <property type="entry name" value="zf-C3HC4_2"/>
    <property type="match status" value="1"/>
</dbReference>
<name>A0A2S2NHF5_SCHGA</name>
<dbReference type="AlphaFoldDB" id="A0A2S2NHF5"/>
<dbReference type="SUPFAM" id="SSF57850">
    <property type="entry name" value="RING/U-box"/>
    <property type="match status" value="1"/>
</dbReference>
<dbReference type="PANTHER" id="PTHR46076">
    <property type="entry name" value="E3 UBIQUITIN-PROTEIN LIGASE RING1 / RING 2 FAMILY MEMBER"/>
    <property type="match status" value="1"/>
</dbReference>
<evidence type="ECO:0000256" key="6">
    <source>
        <dbReference type="ARBA" id="ARBA00022723"/>
    </source>
</evidence>
<accession>A0A2S2NHF5</accession>
<evidence type="ECO:0000256" key="3">
    <source>
        <dbReference type="ARBA" id="ARBA00004906"/>
    </source>
</evidence>
<evidence type="ECO:0000256" key="13">
    <source>
        <dbReference type="PROSITE-ProRule" id="PRU00175"/>
    </source>
</evidence>
<dbReference type="Gene3D" id="3.10.20.90">
    <property type="entry name" value="Phosphatidylinositol 3-kinase Catalytic Subunit, Chain A, domain 1"/>
    <property type="match status" value="1"/>
</dbReference>